<dbReference type="Proteomes" id="UP000694888">
    <property type="component" value="Unplaced"/>
</dbReference>
<gene>
    <name evidence="3" type="primary">LOC106011501</name>
</gene>
<protein>
    <submittedName>
        <fullName evidence="3">Uncharacterized protein LOC106011501</fullName>
    </submittedName>
</protein>
<proteinExistence type="predicted"/>
<feature type="chain" id="PRO_5047397203" evidence="1">
    <location>
        <begin position="23"/>
        <end position="312"/>
    </location>
</feature>
<dbReference type="RefSeq" id="XP_012936917.1">
    <property type="nucleotide sequence ID" value="XM_013081463.2"/>
</dbReference>
<sequence length="312" mass="34745">MKMLISLSSLLLVFSVLERSRGQRFPANSSVNLTADPESWKMIPGEDSDTPLVLNCKYTGTREVLSIAIFHMTRPRTMVARARNSDGELDISKADDVTIADGSLEGDDENAYLNVVFENPGLDQDGTYACVVRTSRVVGQWPIVGYVTVEVSQVGLEEMLGGFQVLQEEIAELRAELFRPTCMVNKQVNVQTGSDKQVYAQTTLYGQHTATLNAANETEWTNRKSQTKATILDWFPGQPDSATDVKGCVGISLDTDTDSDPKMWNVPCNYVSDSNKYWAHSFLCEVPNRLNIYALNACFRKPPAQETNPLWR</sequence>
<keyword evidence="2" id="KW-1185">Reference proteome</keyword>
<evidence type="ECO:0000313" key="2">
    <source>
        <dbReference type="Proteomes" id="UP000694888"/>
    </source>
</evidence>
<organism evidence="2 3">
    <name type="scientific">Aplysia californica</name>
    <name type="common">California sea hare</name>
    <dbReference type="NCBI Taxonomy" id="6500"/>
    <lineage>
        <taxon>Eukaryota</taxon>
        <taxon>Metazoa</taxon>
        <taxon>Spiralia</taxon>
        <taxon>Lophotrochozoa</taxon>
        <taxon>Mollusca</taxon>
        <taxon>Gastropoda</taxon>
        <taxon>Heterobranchia</taxon>
        <taxon>Euthyneura</taxon>
        <taxon>Tectipleura</taxon>
        <taxon>Aplysiida</taxon>
        <taxon>Aplysioidea</taxon>
        <taxon>Aplysiidae</taxon>
        <taxon>Aplysia</taxon>
    </lineage>
</organism>
<feature type="signal peptide" evidence="1">
    <location>
        <begin position="1"/>
        <end position="22"/>
    </location>
</feature>
<evidence type="ECO:0000256" key="1">
    <source>
        <dbReference type="SAM" id="SignalP"/>
    </source>
</evidence>
<accession>A0ABM0ZY53</accession>
<keyword evidence="1" id="KW-0732">Signal</keyword>
<name>A0ABM0ZY53_APLCA</name>
<dbReference type="GeneID" id="106011501"/>
<reference evidence="3" key="1">
    <citation type="submission" date="2025-08" db="UniProtKB">
        <authorList>
            <consortium name="RefSeq"/>
        </authorList>
    </citation>
    <scope>IDENTIFICATION</scope>
</reference>
<evidence type="ECO:0000313" key="3">
    <source>
        <dbReference type="RefSeq" id="XP_012936917.1"/>
    </source>
</evidence>